<protein>
    <submittedName>
        <fullName evidence="2">5,10-methylenetetrahydrofolate reductase</fullName>
    </submittedName>
</protein>
<dbReference type="AlphaFoldDB" id="A0A399FZ78"/>
<comment type="caution">
    <text evidence="2">The sequence shown here is derived from an EMBL/GenBank/DDBJ whole genome shotgun (WGS) entry which is preliminary data.</text>
</comment>
<proteinExistence type="predicted"/>
<dbReference type="EMBL" id="NDHY01000002">
    <property type="protein sequence ID" value="RII00670.1"/>
    <property type="molecule type" value="Genomic_DNA"/>
</dbReference>
<dbReference type="Proteomes" id="UP000266287">
    <property type="component" value="Unassembled WGS sequence"/>
</dbReference>
<sequence>MITITEQKPLDEIMQCLGKCKRVYIIGCGTCATMLHTGGKSEVLEMKNKLEADGKKVTGWMMIPTACDKLTGDALKINARKVKAANAILVMSCAFGVQTVSLYADKSIYPALNTLCMAKEKTPGCLTEICMQCGNCVLGQTAGICPMTQCSKGLLNGPCGGTKEDKCEQEPEHDCAWILIYDRLKKLGELDKLKEMAMSVDYAKMKRPRTFKVGEGLK</sequence>
<organism evidence="2 3">
    <name type="scientific">candidate division NPL-UPA2 bacterium Unc8</name>
    <dbReference type="NCBI Taxonomy" id="1980939"/>
    <lineage>
        <taxon>Bacteria</taxon>
    </lineage>
</organism>
<evidence type="ECO:0000259" key="1">
    <source>
        <dbReference type="Pfam" id="PF12225"/>
    </source>
</evidence>
<accession>A0A399FZ78</accession>
<evidence type="ECO:0000313" key="2">
    <source>
        <dbReference type="EMBL" id="RII00670.1"/>
    </source>
</evidence>
<name>A0A399FZ78_UNCN2</name>
<evidence type="ECO:0000313" key="3">
    <source>
        <dbReference type="Proteomes" id="UP000266287"/>
    </source>
</evidence>
<dbReference type="PANTHER" id="PTHR38755:SF1">
    <property type="entry name" value="METHYLENE-TETRAHYDROFOLATE REDUCTASE C-TERMINAL DOMAIN-CONTAINING PROTEIN"/>
    <property type="match status" value="1"/>
</dbReference>
<dbReference type="Pfam" id="PF12225">
    <property type="entry name" value="DUF5981"/>
    <property type="match status" value="1"/>
</dbReference>
<dbReference type="InterPro" id="IPR022026">
    <property type="entry name" value="DUF5981"/>
</dbReference>
<feature type="domain" description="Methylene-tetrahydrofolate reductase C-terminal-like" evidence="1">
    <location>
        <begin position="109"/>
        <end position="202"/>
    </location>
</feature>
<gene>
    <name evidence="2" type="ORF">B9J77_01210</name>
</gene>
<dbReference type="PANTHER" id="PTHR38755">
    <property type="entry name" value="5,10-METHYLENETETRAHYDROFOLATE REDUCTASE"/>
    <property type="match status" value="1"/>
</dbReference>
<reference evidence="2 3" key="1">
    <citation type="submission" date="2018-08" db="EMBL/GenBank/DDBJ databases">
        <title>Draft genome of candidate division NPL-UPA2 bacterium Unc8 that adapted to ultra-basic serpentinizing groundwater.</title>
        <authorList>
            <person name="Ishii S."/>
            <person name="Suzuki S."/>
            <person name="Nealson K.H."/>
        </authorList>
    </citation>
    <scope>NUCLEOTIDE SEQUENCE [LARGE SCALE GENOMIC DNA]</scope>
    <source>
        <strain evidence="2">Unc8</strain>
    </source>
</reference>